<accession>A0A7W7WK21</accession>
<evidence type="ECO:0000313" key="2">
    <source>
        <dbReference type="Proteomes" id="UP000573327"/>
    </source>
</evidence>
<evidence type="ECO:0000313" key="1">
    <source>
        <dbReference type="EMBL" id="MBB4949560.1"/>
    </source>
</evidence>
<reference evidence="1 2" key="1">
    <citation type="submission" date="2020-08" db="EMBL/GenBank/DDBJ databases">
        <title>Sequencing the genomes of 1000 actinobacteria strains.</title>
        <authorList>
            <person name="Klenk H.-P."/>
        </authorList>
    </citation>
    <scope>NUCLEOTIDE SEQUENCE [LARGE SCALE GENOMIC DNA]</scope>
    <source>
        <strain evidence="1 2">DSM 44786</strain>
    </source>
</reference>
<comment type="caution">
    <text evidence="1">The sequence shown here is derived from an EMBL/GenBank/DDBJ whole genome shotgun (WGS) entry which is preliminary data.</text>
</comment>
<organism evidence="1 2">
    <name type="scientific">Kitasatospora gansuensis</name>
    <dbReference type="NCBI Taxonomy" id="258050"/>
    <lineage>
        <taxon>Bacteria</taxon>
        <taxon>Bacillati</taxon>
        <taxon>Actinomycetota</taxon>
        <taxon>Actinomycetes</taxon>
        <taxon>Kitasatosporales</taxon>
        <taxon>Streptomycetaceae</taxon>
        <taxon>Kitasatospora</taxon>
    </lineage>
</organism>
<name>A0A7W7WK21_9ACTN</name>
<proteinExistence type="predicted"/>
<dbReference type="AlphaFoldDB" id="A0A7W7WK21"/>
<gene>
    <name evidence="1" type="ORF">F4556_005095</name>
</gene>
<dbReference type="RefSeq" id="WP_184919984.1">
    <property type="nucleotide sequence ID" value="NZ_JACHJR010000001.1"/>
</dbReference>
<keyword evidence="2" id="KW-1185">Reference proteome</keyword>
<sequence>MTVAALGSLNFSIIEMRCPESHIDAVINTLNDTDPTPAVINNAFNMVATASTVAWVMRHADSQALTYHQFHDLVRARYFGDLFRHAISIGADFDQIADLAERITSALAEDPQLNS</sequence>
<dbReference type="Proteomes" id="UP000573327">
    <property type="component" value="Unassembled WGS sequence"/>
</dbReference>
<protein>
    <submittedName>
        <fullName evidence="1">Uncharacterized protein</fullName>
    </submittedName>
</protein>
<dbReference type="EMBL" id="JACHJR010000001">
    <property type="protein sequence ID" value="MBB4949560.1"/>
    <property type="molecule type" value="Genomic_DNA"/>
</dbReference>